<evidence type="ECO:0000256" key="8">
    <source>
        <dbReference type="ARBA" id="ARBA00022989"/>
    </source>
</evidence>
<comment type="similarity">
    <text evidence="2">Belongs to the TMEM175 family.</text>
</comment>
<evidence type="ECO:0000256" key="5">
    <source>
        <dbReference type="ARBA" id="ARBA00022692"/>
    </source>
</evidence>
<accession>A0A166BSV5</accession>
<reference evidence="15" key="1">
    <citation type="journal article" date="2016" name="Genome Announc.">
        <title>Draft Genome Sequences of Methanobrevibacter curvatus DSM11111, Methanobrevibacter cuticularis DSM11139, Methanobrevibacter filiformis DSM11501, and Methanobrevibacter oralis DSM7256.</title>
        <authorList>
            <person name="Poehlein A."/>
            <person name="Seedorf H."/>
        </authorList>
    </citation>
    <scope>NUCLEOTIDE SEQUENCE [LARGE SCALE GENOMIC DNA]</scope>
    <source>
        <strain evidence="15">DSM 7256 / JCM 30027 / ZR</strain>
    </source>
</reference>
<feature type="transmembrane region" description="Helical" evidence="13">
    <location>
        <begin position="35"/>
        <end position="59"/>
    </location>
</feature>
<sequence>MGLTDGIFGMVMTLLVFGMALPESIIVNYTGFISFVYSLIPTIGIVIVAFVLISSFWVYHHEFIKVKSLNIPYLWLNIFYLASISFIPFTTSIIGLYSHFFLAEVIFGINIMLTIILFLIMFHYTDKRNFLANNPSKEEKKYIYDTFFIIVALTFCVNLLDFNVSKNFIYLFLLVPVISTIRDINFKIKS</sequence>
<keyword evidence="15" id="KW-1185">Reference proteome</keyword>
<dbReference type="AlphaFoldDB" id="A0A166BSV5"/>
<comment type="subcellular location">
    <subcellularLocation>
        <location evidence="1">Membrane</location>
        <topology evidence="1">Multi-pass membrane protein</topology>
    </subcellularLocation>
</comment>
<evidence type="ECO:0008006" key="16">
    <source>
        <dbReference type="Google" id="ProtNLM"/>
    </source>
</evidence>
<keyword evidence="6" id="KW-0631">Potassium channel</keyword>
<proteinExistence type="inferred from homology"/>
<feature type="transmembrane region" description="Helical" evidence="13">
    <location>
        <begin position="7"/>
        <end position="29"/>
    </location>
</feature>
<dbReference type="GO" id="GO:0005267">
    <property type="term" value="F:potassium channel activity"/>
    <property type="evidence" value="ECO:0007669"/>
    <property type="project" value="UniProtKB-KW"/>
</dbReference>
<dbReference type="EMBL" id="LWMU01000045">
    <property type="protein sequence ID" value="KZX13776.1"/>
    <property type="molecule type" value="Genomic_DNA"/>
</dbReference>
<evidence type="ECO:0000256" key="2">
    <source>
        <dbReference type="ARBA" id="ARBA00006920"/>
    </source>
</evidence>
<feature type="transmembrane region" description="Helical" evidence="13">
    <location>
        <begin position="142"/>
        <end position="162"/>
    </location>
</feature>
<evidence type="ECO:0000256" key="4">
    <source>
        <dbReference type="ARBA" id="ARBA00022538"/>
    </source>
</evidence>
<keyword evidence="11" id="KW-0407">Ion channel</keyword>
<organism evidence="14 15">
    <name type="scientific">Methanobrevibacter oralis</name>
    <dbReference type="NCBI Taxonomy" id="66851"/>
    <lineage>
        <taxon>Archaea</taxon>
        <taxon>Methanobacteriati</taxon>
        <taxon>Methanobacteriota</taxon>
        <taxon>Methanomada group</taxon>
        <taxon>Methanobacteria</taxon>
        <taxon>Methanobacteriales</taxon>
        <taxon>Methanobacteriaceae</taxon>
        <taxon>Methanobrevibacter</taxon>
    </lineage>
</organism>
<dbReference type="Proteomes" id="UP000077428">
    <property type="component" value="Unassembled WGS sequence"/>
</dbReference>
<feature type="transmembrane region" description="Helical" evidence="13">
    <location>
        <begin position="71"/>
        <end position="94"/>
    </location>
</feature>
<evidence type="ECO:0000256" key="11">
    <source>
        <dbReference type="ARBA" id="ARBA00023303"/>
    </source>
</evidence>
<evidence type="ECO:0000256" key="3">
    <source>
        <dbReference type="ARBA" id="ARBA00022448"/>
    </source>
</evidence>
<evidence type="ECO:0000256" key="9">
    <source>
        <dbReference type="ARBA" id="ARBA00023065"/>
    </source>
</evidence>
<comment type="caution">
    <text evidence="14">The sequence shown here is derived from an EMBL/GenBank/DDBJ whole genome shotgun (WGS) entry which is preliminary data.</text>
</comment>
<dbReference type="InterPro" id="IPR010617">
    <property type="entry name" value="TMEM175-like"/>
</dbReference>
<evidence type="ECO:0000256" key="10">
    <source>
        <dbReference type="ARBA" id="ARBA00023136"/>
    </source>
</evidence>
<dbReference type="GO" id="GO:0015252">
    <property type="term" value="F:proton channel activity"/>
    <property type="evidence" value="ECO:0007669"/>
    <property type="project" value="InterPro"/>
</dbReference>
<gene>
    <name evidence="14" type="ORF">MBORA_03520</name>
</gene>
<dbReference type="Pfam" id="PF06736">
    <property type="entry name" value="TMEM175"/>
    <property type="match status" value="1"/>
</dbReference>
<feature type="transmembrane region" description="Helical" evidence="13">
    <location>
        <begin position="100"/>
        <end position="122"/>
    </location>
</feature>
<evidence type="ECO:0000256" key="13">
    <source>
        <dbReference type="SAM" id="Phobius"/>
    </source>
</evidence>
<dbReference type="PATRIC" id="fig|66851.6.peg.407"/>
<evidence type="ECO:0000256" key="7">
    <source>
        <dbReference type="ARBA" id="ARBA00022958"/>
    </source>
</evidence>
<evidence type="ECO:0000256" key="6">
    <source>
        <dbReference type="ARBA" id="ARBA00022826"/>
    </source>
</evidence>
<keyword evidence="5 13" id="KW-0812">Transmembrane</keyword>
<keyword evidence="4" id="KW-0633">Potassium transport</keyword>
<keyword evidence="8 13" id="KW-1133">Transmembrane helix</keyword>
<protein>
    <recommendedName>
        <fullName evidence="16">Potassium channel</fullName>
    </recommendedName>
</protein>
<keyword evidence="9" id="KW-0406">Ion transport</keyword>
<dbReference type="GO" id="GO:0016020">
    <property type="term" value="C:membrane"/>
    <property type="evidence" value="ECO:0007669"/>
    <property type="project" value="UniProtKB-SubCell"/>
</dbReference>
<evidence type="ECO:0000256" key="1">
    <source>
        <dbReference type="ARBA" id="ARBA00004141"/>
    </source>
</evidence>
<evidence type="ECO:0000313" key="15">
    <source>
        <dbReference type="Proteomes" id="UP000077428"/>
    </source>
</evidence>
<evidence type="ECO:0000256" key="12">
    <source>
        <dbReference type="ARBA" id="ARBA00034430"/>
    </source>
</evidence>
<comment type="catalytic activity">
    <reaction evidence="12">
        <text>K(+)(in) = K(+)(out)</text>
        <dbReference type="Rhea" id="RHEA:29463"/>
        <dbReference type="ChEBI" id="CHEBI:29103"/>
    </reaction>
</comment>
<feature type="transmembrane region" description="Helical" evidence="13">
    <location>
        <begin position="168"/>
        <end position="185"/>
    </location>
</feature>
<evidence type="ECO:0000313" key="14">
    <source>
        <dbReference type="EMBL" id="KZX13776.1"/>
    </source>
</evidence>
<keyword evidence="3" id="KW-0813">Transport</keyword>
<dbReference type="STRING" id="66851.MBORA_03520"/>
<name>A0A166BSV5_METOA</name>
<dbReference type="RefSeq" id="WP_063720149.1">
    <property type="nucleotide sequence ID" value="NZ_LT985085.1"/>
</dbReference>
<keyword evidence="10 13" id="KW-0472">Membrane</keyword>
<keyword evidence="7" id="KW-0630">Potassium</keyword>